<comment type="caution">
    <text evidence="3">The sequence shown here is derived from an EMBL/GenBank/DDBJ whole genome shotgun (WGS) entry which is preliminary data.</text>
</comment>
<dbReference type="InterPro" id="IPR020850">
    <property type="entry name" value="GED_dom"/>
</dbReference>
<protein>
    <recommendedName>
        <fullName evidence="2">GED domain-containing protein</fullName>
    </recommendedName>
</protein>
<name>A0ABR2SJC2_9ROSI</name>
<feature type="compositionally biased region" description="Polar residues" evidence="1">
    <location>
        <begin position="43"/>
        <end position="59"/>
    </location>
</feature>
<proteinExistence type="predicted"/>
<feature type="region of interest" description="Disordered" evidence="1">
    <location>
        <begin position="1"/>
        <end position="20"/>
    </location>
</feature>
<keyword evidence="4" id="KW-1185">Reference proteome</keyword>
<evidence type="ECO:0000313" key="3">
    <source>
        <dbReference type="EMBL" id="KAK9025027.1"/>
    </source>
</evidence>
<accession>A0ABR2SJC2</accession>
<feature type="region of interest" description="Disordered" evidence="1">
    <location>
        <begin position="35"/>
        <end position="123"/>
    </location>
</feature>
<sequence length="123" mass="13172">MSELLLEDPNVRRKRDRYQKQSALLSKLTRQLGVHDNRAAAASTWSTDAESNPGASGYSSGDDWRSAFSSAAGNEPVSAARHSKTSSDDNGDVGLSSGSSSRRTPTRMPPPPPPQSGSSSRYY</sequence>
<evidence type="ECO:0000259" key="2">
    <source>
        <dbReference type="PROSITE" id="PS51388"/>
    </source>
</evidence>
<gene>
    <name evidence="3" type="ORF">V6N11_064928</name>
</gene>
<dbReference type="Proteomes" id="UP001396334">
    <property type="component" value="Unassembled WGS sequence"/>
</dbReference>
<evidence type="ECO:0000256" key="1">
    <source>
        <dbReference type="SAM" id="MobiDB-lite"/>
    </source>
</evidence>
<reference evidence="3 4" key="1">
    <citation type="journal article" date="2024" name="G3 (Bethesda)">
        <title>Genome assembly of Hibiscus sabdariffa L. provides insights into metabolisms of medicinal natural products.</title>
        <authorList>
            <person name="Kim T."/>
        </authorList>
    </citation>
    <scope>NUCLEOTIDE SEQUENCE [LARGE SCALE GENOMIC DNA]</scope>
    <source>
        <strain evidence="3">TK-2024</strain>
        <tissue evidence="3">Old leaves</tissue>
    </source>
</reference>
<evidence type="ECO:0000313" key="4">
    <source>
        <dbReference type="Proteomes" id="UP001396334"/>
    </source>
</evidence>
<dbReference type="EMBL" id="JBBPBN010000014">
    <property type="protein sequence ID" value="KAK9025027.1"/>
    <property type="molecule type" value="Genomic_DNA"/>
</dbReference>
<feature type="domain" description="GED" evidence="2">
    <location>
        <begin position="1"/>
        <end position="40"/>
    </location>
</feature>
<organism evidence="3 4">
    <name type="scientific">Hibiscus sabdariffa</name>
    <name type="common">roselle</name>
    <dbReference type="NCBI Taxonomy" id="183260"/>
    <lineage>
        <taxon>Eukaryota</taxon>
        <taxon>Viridiplantae</taxon>
        <taxon>Streptophyta</taxon>
        <taxon>Embryophyta</taxon>
        <taxon>Tracheophyta</taxon>
        <taxon>Spermatophyta</taxon>
        <taxon>Magnoliopsida</taxon>
        <taxon>eudicotyledons</taxon>
        <taxon>Gunneridae</taxon>
        <taxon>Pentapetalae</taxon>
        <taxon>rosids</taxon>
        <taxon>malvids</taxon>
        <taxon>Malvales</taxon>
        <taxon>Malvaceae</taxon>
        <taxon>Malvoideae</taxon>
        <taxon>Hibiscus</taxon>
    </lineage>
</organism>
<dbReference type="PROSITE" id="PS51388">
    <property type="entry name" value="GED"/>
    <property type="match status" value="1"/>
</dbReference>